<protein>
    <submittedName>
        <fullName evidence="8">DMT family transporter</fullName>
    </submittedName>
</protein>
<feature type="domain" description="EamA" evidence="7">
    <location>
        <begin position="36"/>
        <end position="167"/>
    </location>
</feature>
<reference evidence="8" key="1">
    <citation type="submission" date="2023-03" db="EMBL/GenBank/DDBJ databases">
        <authorList>
            <person name="Cleenwerck I."/>
        </authorList>
    </citation>
    <scope>NUCLEOTIDE SEQUENCE</scope>
    <source>
        <strain evidence="8">LMG 32879</strain>
    </source>
</reference>
<keyword evidence="4 6" id="KW-1133">Transmembrane helix</keyword>
<organism evidence="8 9">
    <name type="scientific">Brytella acorum</name>
    <dbReference type="NCBI Taxonomy" id="2959299"/>
    <lineage>
        <taxon>Bacteria</taxon>
        <taxon>Pseudomonadati</taxon>
        <taxon>Pseudomonadota</taxon>
        <taxon>Alphaproteobacteria</taxon>
        <taxon>Acetobacterales</taxon>
        <taxon>Acetobacteraceae</taxon>
        <taxon>Brytella</taxon>
    </lineage>
</organism>
<dbReference type="InterPro" id="IPR050638">
    <property type="entry name" value="AA-Vitamin_Transporters"/>
</dbReference>
<dbReference type="EMBL" id="CATKSH010000006">
    <property type="protein sequence ID" value="CAI9120543.1"/>
    <property type="molecule type" value="Genomic_DNA"/>
</dbReference>
<dbReference type="Pfam" id="PF00892">
    <property type="entry name" value="EamA"/>
    <property type="match status" value="2"/>
</dbReference>
<proteinExistence type="inferred from homology"/>
<evidence type="ECO:0000256" key="2">
    <source>
        <dbReference type="ARBA" id="ARBA00007362"/>
    </source>
</evidence>
<dbReference type="InterPro" id="IPR037185">
    <property type="entry name" value="EmrE-like"/>
</dbReference>
<feature type="transmembrane region" description="Helical" evidence="6">
    <location>
        <begin position="297"/>
        <end position="316"/>
    </location>
</feature>
<gene>
    <name evidence="8" type="ORF">LMG32879_001376</name>
</gene>
<feature type="transmembrane region" description="Helical" evidence="6">
    <location>
        <begin position="208"/>
        <end position="229"/>
    </location>
</feature>
<evidence type="ECO:0000256" key="1">
    <source>
        <dbReference type="ARBA" id="ARBA00004141"/>
    </source>
</evidence>
<name>A0AA35Y3V0_9PROT</name>
<keyword evidence="5 6" id="KW-0472">Membrane</keyword>
<feature type="transmembrane region" description="Helical" evidence="6">
    <location>
        <begin position="241"/>
        <end position="264"/>
    </location>
</feature>
<accession>A0AA35Y3V0</accession>
<dbReference type="PANTHER" id="PTHR32322:SF2">
    <property type="entry name" value="EAMA DOMAIN-CONTAINING PROTEIN"/>
    <property type="match status" value="1"/>
</dbReference>
<evidence type="ECO:0000256" key="4">
    <source>
        <dbReference type="ARBA" id="ARBA00022989"/>
    </source>
</evidence>
<evidence type="ECO:0000313" key="9">
    <source>
        <dbReference type="Proteomes" id="UP001176960"/>
    </source>
</evidence>
<keyword evidence="9" id="KW-1185">Reference proteome</keyword>
<evidence type="ECO:0000256" key="5">
    <source>
        <dbReference type="ARBA" id="ARBA00023136"/>
    </source>
</evidence>
<dbReference type="SUPFAM" id="SSF103481">
    <property type="entry name" value="Multidrug resistance efflux transporter EmrE"/>
    <property type="match status" value="2"/>
</dbReference>
<feature type="transmembrane region" description="Helical" evidence="6">
    <location>
        <begin position="119"/>
        <end position="138"/>
    </location>
</feature>
<dbReference type="InterPro" id="IPR000620">
    <property type="entry name" value="EamA_dom"/>
</dbReference>
<comment type="subcellular location">
    <subcellularLocation>
        <location evidence="1">Membrane</location>
        <topology evidence="1">Multi-pass membrane protein</topology>
    </subcellularLocation>
</comment>
<feature type="transmembrane region" description="Helical" evidence="6">
    <location>
        <begin position="34"/>
        <end position="53"/>
    </location>
</feature>
<dbReference type="PANTHER" id="PTHR32322">
    <property type="entry name" value="INNER MEMBRANE TRANSPORTER"/>
    <property type="match status" value="1"/>
</dbReference>
<evidence type="ECO:0000313" key="8">
    <source>
        <dbReference type="EMBL" id="CAI9120543.1"/>
    </source>
</evidence>
<feature type="transmembrane region" description="Helical" evidence="6">
    <location>
        <begin position="95"/>
        <end position="113"/>
    </location>
</feature>
<dbReference type="RefSeq" id="WP_289840637.1">
    <property type="nucleotide sequence ID" value="NZ_CATKSH010000006.1"/>
</dbReference>
<dbReference type="GO" id="GO:0016020">
    <property type="term" value="C:membrane"/>
    <property type="evidence" value="ECO:0007669"/>
    <property type="project" value="UniProtKB-SubCell"/>
</dbReference>
<feature type="transmembrane region" description="Helical" evidence="6">
    <location>
        <begin position="150"/>
        <end position="171"/>
    </location>
</feature>
<keyword evidence="3 6" id="KW-0812">Transmembrane</keyword>
<evidence type="ECO:0000256" key="6">
    <source>
        <dbReference type="SAM" id="Phobius"/>
    </source>
</evidence>
<comment type="similarity">
    <text evidence="2">Belongs to the EamA transporter family.</text>
</comment>
<comment type="caution">
    <text evidence="8">The sequence shown here is derived from an EMBL/GenBank/DDBJ whole genome shotgun (WGS) entry which is preliminary data.</text>
</comment>
<evidence type="ECO:0000256" key="3">
    <source>
        <dbReference type="ARBA" id="ARBA00022692"/>
    </source>
</evidence>
<evidence type="ECO:0000259" key="7">
    <source>
        <dbReference type="Pfam" id="PF00892"/>
    </source>
</evidence>
<feature type="domain" description="EamA" evidence="7">
    <location>
        <begin position="179"/>
        <end position="314"/>
    </location>
</feature>
<dbReference type="AlphaFoldDB" id="A0AA35Y3V0"/>
<feature type="transmembrane region" description="Helical" evidence="6">
    <location>
        <begin position="65"/>
        <end position="83"/>
    </location>
</feature>
<dbReference type="Proteomes" id="UP001176960">
    <property type="component" value="Unassembled WGS sequence"/>
</dbReference>
<feature type="transmembrane region" description="Helical" evidence="6">
    <location>
        <begin position="273"/>
        <end position="291"/>
    </location>
</feature>
<sequence length="330" mass="35866">MIETIDERRVLVRALDCRVYETGEPLTRREIAPLNILLFLAVVVIWGLTWFAIHLQVGGTPVDVAVFWRFALAVLLLGAGLIVMGKIRRPPGAAVPWLAIMGACLFSCNFLAIYRSETYLASGMVSVVFSMATILNTFNQWVFFRQRPDARVLCGGLLGVSGVALMLGGDIDGGTRTILGIGLALLGTTLFSLGNMVTRHLKRFDLDLLNTVFYAMTCGSLFMALGVLIDGHSFVPPLNAHWIGGLLYLSIFGTIGGFLFYLALAQRIGADKAAYTTILSPIIALAVSMVFEKAEWSLLMLGGLVLILLGNVLAFVRKKPVTQPLEVEQG</sequence>
<feature type="transmembrane region" description="Helical" evidence="6">
    <location>
        <begin position="177"/>
        <end position="196"/>
    </location>
</feature>